<dbReference type="PANTHER" id="PTHR32071">
    <property type="entry name" value="TRANSCRIPTIONAL REGULATORY PROTEIN"/>
    <property type="match status" value="1"/>
</dbReference>
<dbReference type="EMBL" id="FTMD01000010">
    <property type="protein sequence ID" value="SIR12633.1"/>
    <property type="molecule type" value="Genomic_DNA"/>
</dbReference>
<dbReference type="FunFam" id="3.40.50.300:FF:000006">
    <property type="entry name" value="DNA-binding transcriptional regulator NtrC"/>
    <property type="match status" value="1"/>
</dbReference>
<evidence type="ECO:0000313" key="10">
    <source>
        <dbReference type="Proteomes" id="UP000186819"/>
    </source>
</evidence>
<protein>
    <submittedName>
        <fullName evidence="9">Two component, sigma54 specific, transcriptional regulator, Fis family</fullName>
    </submittedName>
</protein>
<dbReference type="InterPro" id="IPR025662">
    <property type="entry name" value="Sigma_54_int_dom_ATP-bd_1"/>
</dbReference>
<dbReference type="GO" id="GO:0000160">
    <property type="term" value="P:phosphorelay signal transduction system"/>
    <property type="evidence" value="ECO:0007669"/>
    <property type="project" value="InterPro"/>
</dbReference>
<dbReference type="CDD" id="cd00009">
    <property type="entry name" value="AAA"/>
    <property type="match status" value="1"/>
</dbReference>
<evidence type="ECO:0000313" key="9">
    <source>
        <dbReference type="EMBL" id="SIR12633.1"/>
    </source>
</evidence>
<dbReference type="Pfam" id="PF00158">
    <property type="entry name" value="Sigma54_activat"/>
    <property type="match status" value="1"/>
</dbReference>
<keyword evidence="1" id="KW-0547">Nucleotide-binding</keyword>
<accession>A0A1N6YDK7</accession>
<reference evidence="10" key="1">
    <citation type="submission" date="2017-01" db="EMBL/GenBank/DDBJ databases">
        <authorList>
            <person name="Varghese N."/>
            <person name="Submissions S."/>
        </authorList>
    </citation>
    <scope>NUCLEOTIDE SEQUENCE [LARGE SCALE GENOMIC DNA]</scope>
    <source>
        <strain evidence="10">ATCC 51758</strain>
    </source>
</reference>
<keyword evidence="4" id="KW-0238">DNA-binding</keyword>
<gene>
    <name evidence="9" type="ORF">SAMN05421829_11040</name>
</gene>
<dbReference type="SUPFAM" id="SSF46689">
    <property type="entry name" value="Homeodomain-like"/>
    <property type="match status" value="1"/>
</dbReference>
<organism evidence="9 10">
    <name type="scientific">Aromatoleum tolulyticum</name>
    <dbReference type="NCBI Taxonomy" id="34027"/>
    <lineage>
        <taxon>Bacteria</taxon>
        <taxon>Pseudomonadati</taxon>
        <taxon>Pseudomonadota</taxon>
        <taxon>Betaproteobacteria</taxon>
        <taxon>Rhodocyclales</taxon>
        <taxon>Rhodocyclaceae</taxon>
        <taxon>Aromatoleum</taxon>
    </lineage>
</organism>
<dbReference type="Gene3D" id="3.40.50.2300">
    <property type="match status" value="1"/>
</dbReference>
<evidence type="ECO:0000256" key="2">
    <source>
        <dbReference type="ARBA" id="ARBA00022840"/>
    </source>
</evidence>
<keyword evidence="10" id="KW-1185">Reference proteome</keyword>
<feature type="domain" description="Sigma-54 factor interaction" evidence="7">
    <location>
        <begin position="136"/>
        <end position="366"/>
    </location>
</feature>
<dbReference type="CDD" id="cd00156">
    <property type="entry name" value="REC"/>
    <property type="match status" value="1"/>
</dbReference>
<dbReference type="Pfam" id="PF25601">
    <property type="entry name" value="AAA_lid_14"/>
    <property type="match status" value="1"/>
</dbReference>
<dbReference type="InterPro" id="IPR009057">
    <property type="entry name" value="Homeodomain-like_sf"/>
</dbReference>
<dbReference type="InterPro" id="IPR058031">
    <property type="entry name" value="AAA_lid_NorR"/>
</dbReference>
<dbReference type="InterPro" id="IPR027417">
    <property type="entry name" value="P-loop_NTPase"/>
</dbReference>
<dbReference type="Pfam" id="PF00072">
    <property type="entry name" value="Response_reg"/>
    <property type="match status" value="1"/>
</dbReference>
<keyword evidence="3" id="KW-0805">Transcription regulation</keyword>
<dbReference type="RefSeq" id="WP_076602989.1">
    <property type="nucleotide sequence ID" value="NZ_FTMD01000010.1"/>
</dbReference>
<evidence type="ECO:0000259" key="7">
    <source>
        <dbReference type="PROSITE" id="PS50045"/>
    </source>
</evidence>
<dbReference type="InterPro" id="IPR011006">
    <property type="entry name" value="CheY-like_superfamily"/>
</dbReference>
<dbReference type="Proteomes" id="UP000186819">
    <property type="component" value="Unassembled WGS sequence"/>
</dbReference>
<evidence type="ECO:0000256" key="5">
    <source>
        <dbReference type="ARBA" id="ARBA00023163"/>
    </source>
</evidence>
<dbReference type="GO" id="GO:0043565">
    <property type="term" value="F:sequence-specific DNA binding"/>
    <property type="evidence" value="ECO:0007669"/>
    <property type="project" value="InterPro"/>
</dbReference>
<dbReference type="Gene3D" id="3.40.50.300">
    <property type="entry name" value="P-loop containing nucleotide triphosphate hydrolases"/>
    <property type="match status" value="1"/>
</dbReference>
<dbReference type="InterPro" id="IPR003593">
    <property type="entry name" value="AAA+_ATPase"/>
</dbReference>
<dbReference type="Pfam" id="PF02954">
    <property type="entry name" value="HTH_8"/>
    <property type="match status" value="1"/>
</dbReference>
<dbReference type="AlphaFoldDB" id="A0A1N6YDK7"/>
<dbReference type="PROSITE" id="PS00688">
    <property type="entry name" value="SIGMA54_INTERACT_3"/>
    <property type="match status" value="1"/>
</dbReference>
<name>A0A1N6YDK7_9RHOO</name>
<keyword evidence="6" id="KW-0597">Phosphoprotein</keyword>
<dbReference type="PROSITE" id="PS00675">
    <property type="entry name" value="SIGMA54_INTERACT_1"/>
    <property type="match status" value="1"/>
</dbReference>
<keyword evidence="2" id="KW-0067">ATP-binding</keyword>
<dbReference type="GO" id="GO:0005524">
    <property type="term" value="F:ATP binding"/>
    <property type="evidence" value="ECO:0007669"/>
    <property type="project" value="UniProtKB-KW"/>
</dbReference>
<dbReference type="InterPro" id="IPR002078">
    <property type="entry name" value="Sigma_54_int"/>
</dbReference>
<dbReference type="Gene3D" id="1.10.8.60">
    <property type="match status" value="1"/>
</dbReference>
<dbReference type="SMART" id="SM00382">
    <property type="entry name" value="AAA"/>
    <property type="match status" value="1"/>
</dbReference>
<evidence type="ECO:0000256" key="3">
    <source>
        <dbReference type="ARBA" id="ARBA00023015"/>
    </source>
</evidence>
<dbReference type="PRINTS" id="PR01590">
    <property type="entry name" value="HTHFIS"/>
</dbReference>
<dbReference type="Gene3D" id="1.10.10.60">
    <property type="entry name" value="Homeodomain-like"/>
    <property type="match status" value="1"/>
</dbReference>
<dbReference type="STRING" id="34027.SAMN05421829_11040"/>
<evidence type="ECO:0000256" key="6">
    <source>
        <dbReference type="PROSITE-ProRule" id="PRU00169"/>
    </source>
</evidence>
<dbReference type="InterPro" id="IPR025944">
    <property type="entry name" value="Sigma_54_int_dom_CS"/>
</dbReference>
<dbReference type="PROSITE" id="PS50045">
    <property type="entry name" value="SIGMA54_INTERACT_4"/>
    <property type="match status" value="1"/>
</dbReference>
<dbReference type="PANTHER" id="PTHR32071:SF14">
    <property type="entry name" value="TRANSCRIPTIONAL REGULATORY PROTEIN RTCR"/>
    <property type="match status" value="1"/>
</dbReference>
<sequence length="444" mass="48686">MNAAVRVCLVEDDPIMGESLCERFRLEGFDAHWCTSGAEAMRSLREQAFDVVISDMRLGDTTGEAIFDWAAGALPQAPPFVFITGYGTVDQAVALIKRGACDYVTKPFDLDALVARVLEIASAARAQDEGVPGLEPLGVSAAMQRIEAMLPRLARAASTVLIVGESGVGKERVAQRLHACLPDAARRPFVALNCGAVPETLLEPELFGHEKGAFTGAARSRAGVFEQAHGGTLFLDEIGEMTLAMQVRLLRAVQERQVVRVGGERPIPVDLLLVCATHRDLKAMVAEGTFREDLFYRVNVVQIRVPPLRERREDIPWLIRRFLSDIARQSGEARRHLTPAAEEAALAYPWPGNVRELKHAVERACIMSPAEWITPAALFPDAELPPPAGDVQAPLGDYLRECECRYIRGALESCDGHIGRTAELLGISRKNLWEKMKKLDIGHA</sequence>
<evidence type="ECO:0000259" key="8">
    <source>
        <dbReference type="PROSITE" id="PS50110"/>
    </source>
</evidence>
<dbReference type="InterPro" id="IPR001789">
    <property type="entry name" value="Sig_transdc_resp-reg_receiver"/>
</dbReference>
<feature type="domain" description="Response regulatory" evidence="8">
    <location>
        <begin position="6"/>
        <end position="121"/>
    </location>
</feature>
<proteinExistence type="predicted"/>
<dbReference type="InterPro" id="IPR025943">
    <property type="entry name" value="Sigma_54_int_dom_ATP-bd_2"/>
</dbReference>
<feature type="modified residue" description="4-aspartylphosphate" evidence="6">
    <location>
        <position position="55"/>
    </location>
</feature>
<evidence type="ECO:0000256" key="1">
    <source>
        <dbReference type="ARBA" id="ARBA00022741"/>
    </source>
</evidence>
<evidence type="ECO:0000256" key="4">
    <source>
        <dbReference type="ARBA" id="ARBA00023125"/>
    </source>
</evidence>
<dbReference type="GO" id="GO:0006355">
    <property type="term" value="P:regulation of DNA-templated transcription"/>
    <property type="evidence" value="ECO:0007669"/>
    <property type="project" value="InterPro"/>
</dbReference>
<keyword evidence="5" id="KW-0804">Transcription</keyword>
<dbReference type="InterPro" id="IPR002197">
    <property type="entry name" value="HTH_Fis"/>
</dbReference>
<dbReference type="SUPFAM" id="SSF52172">
    <property type="entry name" value="CheY-like"/>
    <property type="match status" value="1"/>
</dbReference>
<dbReference type="SMART" id="SM00448">
    <property type="entry name" value="REC"/>
    <property type="match status" value="1"/>
</dbReference>
<dbReference type="PROSITE" id="PS50110">
    <property type="entry name" value="RESPONSE_REGULATORY"/>
    <property type="match status" value="1"/>
</dbReference>
<dbReference type="SUPFAM" id="SSF52540">
    <property type="entry name" value="P-loop containing nucleoside triphosphate hydrolases"/>
    <property type="match status" value="1"/>
</dbReference>
<dbReference type="OrthoDB" id="9761705at2"/>
<dbReference type="PROSITE" id="PS00676">
    <property type="entry name" value="SIGMA54_INTERACT_2"/>
    <property type="match status" value="1"/>
</dbReference>